<evidence type="ECO:0000313" key="2">
    <source>
        <dbReference type="Proteomes" id="UP000269221"/>
    </source>
</evidence>
<organism evidence="1 2">
    <name type="scientific">Hirundo rustica rustica</name>
    <dbReference type="NCBI Taxonomy" id="333673"/>
    <lineage>
        <taxon>Eukaryota</taxon>
        <taxon>Metazoa</taxon>
        <taxon>Chordata</taxon>
        <taxon>Craniata</taxon>
        <taxon>Vertebrata</taxon>
        <taxon>Euteleostomi</taxon>
        <taxon>Archelosauria</taxon>
        <taxon>Archosauria</taxon>
        <taxon>Dinosauria</taxon>
        <taxon>Saurischia</taxon>
        <taxon>Theropoda</taxon>
        <taxon>Coelurosauria</taxon>
        <taxon>Aves</taxon>
        <taxon>Neognathae</taxon>
        <taxon>Neoaves</taxon>
        <taxon>Telluraves</taxon>
        <taxon>Australaves</taxon>
        <taxon>Passeriformes</taxon>
        <taxon>Sylvioidea</taxon>
        <taxon>Hirundinidae</taxon>
        <taxon>Hirundo</taxon>
    </lineage>
</organism>
<evidence type="ECO:0000313" key="1">
    <source>
        <dbReference type="EMBL" id="RMC04474.1"/>
    </source>
</evidence>
<dbReference type="Proteomes" id="UP000269221">
    <property type="component" value="Unassembled WGS sequence"/>
</dbReference>
<name>A0A3M0JZ82_HIRRU</name>
<dbReference type="AlphaFoldDB" id="A0A3M0JZ82"/>
<comment type="caution">
    <text evidence="1">The sequence shown here is derived from an EMBL/GenBank/DDBJ whole genome shotgun (WGS) entry which is preliminary data.</text>
</comment>
<proteinExistence type="predicted"/>
<gene>
    <name evidence="1" type="ORF">DUI87_18919</name>
</gene>
<dbReference type="EMBL" id="QRBI01000125">
    <property type="protein sequence ID" value="RMC04474.1"/>
    <property type="molecule type" value="Genomic_DNA"/>
</dbReference>
<protein>
    <submittedName>
        <fullName evidence="1">Uncharacterized protein</fullName>
    </submittedName>
</protein>
<reference evidence="1 2" key="1">
    <citation type="submission" date="2018-07" db="EMBL/GenBank/DDBJ databases">
        <title>A high quality draft genome assembly of the barn swallow (H. rustica rustica).</title>
        <authorList>
            <person name="Formenti G."/>
            <person name="Chiara M."/>
            <person name="Poveda L."/>
            <person name="Francoijs K.-J."/>
            <person name="Bonisoli-Alquati A."/>
            <person name="Canova L."/>
            <person name="Gianfranceschi L."/>
            <person name="Horner D.S."/>
            <person name="Saino N."/>
        </authorList>
    </citation>
    <scope>NUCLEOTIDE SEQUENCE [LARGE SCALE GENOMIC DNA]</scope>
    <source>
        <strain evidence="1">Chelidonia</strain>
        <tissue evidence="1">Blood</tissue>
    </source>
</reference>
<sequence>MMSIPSSPDELTLATPHMAFSPYPSPSLQHSFRLSNSLISYTVVPRSARSTRELLNISLTTQTIPYPLGSPSTKSVSPQSRDEDVMWDSIKCFAEVWIDDITHSSLLHQNHNSVTEGHQTGLAQFALGEVMLAVTNDLLIFYVPQHSFHSINDLAEHRGETD</sequence>
<accession>A0A3M0JZ82</accession>
<keyword evidence="2" id="KW-1185">Reference proteome</keyword>